<organism evidence="1 2">
    <name type="scientific">Neolentinus lepideus HHB14362 ss-1</name>
    <dbReference type="NCBI Taxonomy" id="1314782"/>
    <lineage>
        <taxon>Eukaryota</taxon>
        <taxon>Fungi</taxon>
        <taxon>Dikarya</taxon>
        <taxon>Basidiomycota</taxon>
        <taxon>Agaricomycotina</taxon>
        <taxon>Agaricomycetes</taxon>
        <taxon>Gloeophyllales</taxon>
        <taxon>Gloeophyllaceae</taxon>
        <taxon>Neolentinus</taxon>
    </lineage>
</organism>
<dbReference type="EMBL" id="KV425596">
    <property type="protein sequence ID" value="KZT22360.1"/>
    <property type="molecule type" value="Genomic_DNA"/>
</dbReference>
<name>A0A165QFD9_9AGAM</name>
<keyword evidence="2" id="KW-1185">Reference proteome</keyword>
<dbReference type="InterPro" id="IPR011008">
    <property type="entry name" value="Dimeric_a/b-barrel"/>
</dbReference>
<sequence>MFAACMHCYPEYPPLRYVNVSTHITEILRATVNDRFTSEPSLHAELRAGANQGGLPQQAWGLNVNKPNELFWLLFFPEGLDPKDFQLPAEYGDFPERLAAIGTSEPASHFLPFELPERAIKAPVTELAQAFITIKPSVKHEDVRSHIEGIVDIASAAPGCFGGRWAFSNDDNRLACCILGWESSEAHAKATEIEAYKRESQLPHQFMERGEAIYVEFATQNI</sequence>
<evidence type="ECO:0000313" key="2">
    <source>
        <dbReference type="Proteomes" id="UP000076761"/>
    </source>
</evidence>
<dbReference type="SUPFAM" id="SSF54909">
    <property type="entry name" value="Dimeric alpha+beta barrel"/>
    <property type="match status" value="1"/>
</dbReference>
<dbReference type="InParanoid" id="A0A165QFD9"/>
<evidence type="ECO:0000313" key="1">
    <source>
        <dbReference type="EMBL" id="KZT22360.1"/>
    </source>
</evidence>
<evidence type="ECO:0008006" key="3">
    <source>
        <dbReference type="Google" id="ProtNLM"/>
    </source>
</evidence>
<dbReference type="OrthoDB" id="3830579at2759"/>
<dbReference type="Gene3D" id="3.30.70.100">
    <property type="match status" value="1"/>
</dbReference>
<gene>
    <name evidence="1" type="ORF">NEOLEDRAFT_1150052</name>
</gene>
<reference evidence="1 2" key="1">
    <citation type="journal article" date="2016" name="Mol. Biol. Evol.">
        <title>Comparative Genomics of Early-Diverging Mushroom-Forming Fungi Provides Insights into the Origins of Lignocellulose Decay Capabilities.</title>
        <authorList>
            <person name="Nagy L.G."/>
            <person name="Riley R."/>
            <person name="Tritt A."/>
            <person name="Adam C."/>
            <person name="Daum C."/>
            <person name="Floudas D."/>
            <person name="Sun H."/>
            <person name="Yadav J.S."/>
            <person name="Pangilinan J."/>
            <person name="Larsson K.H."/>
            <person name="Matsuura K."/>
            <person name="Barry K."/>
            <person name="Labutti K."/>
            <person name="Kuo R."/>
            <person name="Ohm R.A."/>
            <person name="Bhattacharya S.S."/>
            <person name="Shirouzu T."/>
            <person name="Yoshinaga Y."/>
            <person name="Martin F.M."/>
            <person name="Grigoriev I.V."/>
            <person name="Hibbett D.S."/>
        </authorList>
    </citation>
    <scope>NUCLEOTIDE SEQUENCE [LARGE SCALE GENOMIC DNA]</scope>
    <source>
        <strain evidence="1 2">HHB14362 ss-1</strain>
    </source>
</reference>
<dbReference type="STRING" id="1314782.A0A165QFD9"/>
<dbReference type="Proteomes" id="UP000076761">
    <property type="component" value="Unassembled WGS sequence"/>
</dbReference>
<proteinExistence type="predicted"/>
<protein>
    <recommendedName>
        <fullName evidence="3">ABM domain-containing protein</fullName>
    </recommendedName>
</protein>
<accession>A0A165QFD9</accession>
<dbReference type="AlphaFoldDB" id="A0A165QFD9"/>